<dbReference type="AlphaFoldDB" id="A0A7N4NJ69"/>
<evidence type="ECO:0000313" key="1">
    <source>
        <dbReference type="Ensembl" id="ENSSHAP00000024192.1"/>
    </source>
</evidence>
<sequence>NRFDLWGKGTVVTISS</sequence>
<dbReference type="InParanoid" id="A0A7N4NJ69"/>
<reference evidence="1" key="3">
    <citation type="submission" date="2025-09" db="UniProtKB">
        <authorList>
            <consortium name="Ensembl"/>
        </authorList>
    </citation>
    <scope>IDENTIFICATION</scope>
</reference>
<accession>A0A7N4NJ69</accession>
<dbReference type="Proteomes" id="UP000007648">
    <property type="component" value="Unassembled WGS sequence"/>
</dbReference>
<dbReference type="Ensembl" id="ENSSHAT00000046709.1">
    <property type="protein sequence ID" value="ENSSHAP00000024192.1"/>
    <property type="gene ID" value="ENSSHAG00000026221.1"/>
</dbReference>
<protein>
    <submittedName>
        <fullName evidence="1">Uncharacterized protein</fullName>
    </submittedName>
</protein>
<name>A0A7N4NJ69_SARHA</name>
<reference evidence="1 2" key="1">
    <citation type="journal article" date="2011" name="Proc. Natl. Acad. Sci. U.S.A.">
        <title>Genetic diversity and population structure of the endangered marsupial Sarcophilus harrisii (Tasmanian devil).</title>
        <authorList>
            <person name="Miller W."/>
            <person name="Hayes V.M."/>
            <person name="Ratan A."/>
            <person name="Petersen D.C."/>
            <person name="Wittekindt N.E."/>
            <person name="Miller J."/>
            <person name="Walenz B."/>
            <person name="Knight J."/>
            <person name="Qi J."/>
            <person name="Zhao F."/>
            <person name="Wang Q."/>
            <person name="Bedoya-Reina O.C."/>
            <person name="Katiyar N."/>
            <person name="Tomsho L.P."/>
            <person name="Kasson L.M."/>
            <person name="Hardie R.A."/>
            <person name="Woodbridge P."/>
            <person name="Tindall E.A."/>
            <person name="Bertelsen M.F."/>
            <person name="Dixon D."/>
            <person name="Pyecroft S."/>
            <person name="Helgen K.M."/>
            <person name="Lesk A.M."/>
            <person name="Pringle T.H."/>
            <person name="Patterson N."/>
            <person name="Zhang Y."/>
            <person name="Kreiss A."/>
            <person name="Woods G.M."/>
            <person name="Jones M.E."/>
            <person name="Schuster S.C."/>
        </authorList>
    </citation>
    <scope>NUCLEOTIDE SEQUENCE [LARGE SCALE GENOMIC DNA]</scope>
</reference>
<evidence type="ECO:0000313" key="2">
    <source>
        <dbReference type="Proteomes" id="UP000007648"/>
    </source>
</evidence>
<proteinExistence type="predicted"/>
<organism evidence="1 2">
    <name type="scientific">Sarcophilus harrisii</name>
    <name type="common">Tasmanian devil</name>
    <name type="synonym">Sarcophilus laniarius</name>
    <dbReference type="NCBI Taxonomy" id="9305"/>
    <lineage>
        <taxon>Eukaryota</taxon>
        <taxon>Metazoa</taxon>
        <taxon>Chordata</taxon>
        <taxon>Craniata</taxon>
        <taxon>Vertebrata</taxon>
        <taxon>Euteleostomi</taxon>
        <taxon>Mammalia</taxon>
        <taxon>Metatheria</taxon>
        <taxon>Dasyuromorphia</taxon>
        <taxon>Dasyuridae</taxon>
        <taxon>Sarcophilus</taxon>
    </lineage>
</organism>
<reference evidence="1" key="2">
    <citation type="submission" date="2025-08" db="UniProtKB">
        <authorList>
            <consortium name="Ensembl"/>
        </authorList>
    </citation>
    <scope>IDENTIFICATION</scope>
</reference>
<keyword evidence="2" id="KW-1185">Reference proteome</keyword>